<evidence type="ECO:0000256" key="4">
    <source>
        <dbReference type="ARBA" id="ARBA00022487"/>
    </source>
</evidence>
<protein>
    <recommendedName>
        <fullName evidence="3">Acyl-protein thioesterase 1</fullName>
        <ecNumber evidence="2">3.1.2.22</ecNumber>
    </recommendedName>
    <alternativeName>
        <fullName evidence="8">Palmitoyl-protein hydrolase</fullName>
    </alternativeName>
</protein>
<dbReference type="OrthoDB" id="2418081at2759"/>
<keyword evidence="6" id="KW-0443">Lipid metabolism</keyword>
<evidence type="ECO:0000313" key="11">
    <source>
        <dbReference type="EMBL" id="KAF7367380.1"/>
    </source>
</evidence>
<evidence type="ECO:0000256" key="3">
    <source>
        <dbReference type="ARBA" id="ARBA00014923"/>
    </source>
</evidence>
<organism evidence="11 12">
    <name type="scientific">Mycena sanguinolenta</name>
    <dbReference type="NCBI Taxonomy" id="230812"/>
    <lineage>
        <taxon>Eukaryota</taxon>
        <taxon>Fungi</taxon>
        <taxon>Dikarya</taxon>
        <taxon>Basidiomycota</taxon>
        <taxon>Agaricomycotina</taxon>
        <taxon>Agaricomycetes</taxon>
        <taxon>Agaricomycetidae</taxon>
        <taxon>Agaricales</taxon>
        <taxon>Marasmiineae</taxon>
        <taxon>Mycenaceae</taxon>
        <taxon>Mycena</taxon>
    </lineage>
</organism>
<dbReference type="AlphaFoldDB" id="A0A8H6YUH6"/>
<feature type="domain" description="Phospholipase/carboxylesterase/thioesterase" evidence="10">
    <location>
        <begin position="9"/>
        <end position="192"/>
    </location>
</feature>
<evidence type="ECO:0000256" key="9">
    <source>
        <dbReference type="ARBA" id="ARBA00047337"/>
    </source>
</evidence>
<gene>
    <name evidence="11" type="ORF">MSAN_00800600</name>
</gene>
<comment type="catalytic activity">
    <reaction evidence="9">
        <text>S-hexadecanoyl-L-cysteinyl-[protein] + H2O = L-cysteinyl-[protein] + hexadecanoate + H(+)</text>
        <dbReference type="Rhea" id="RHEA:19233"/>
        <dbReference type="Rhea" id="RHEA-COMP:10131"/>
        <dbReference type="Rhea" id="RHEA-COMP:11032"/>
        <dbReference type="ChEBI" id="CHEBI:7896"/>
        <dbReference type="ChEBI" id="CHEBI:15377"/>
        <dbReference type="ChEBI" id="CHEBI:15378"/>
        <dbReference type="ChEBI" id="CHEBI:29950"/>
        <dbReference type="ChEBI" id="CHEBI:74151"/>
        <dbReference type="EC" id="3.1.2.22"/>
    </reaction>
</comment>
<dbReference type="GO" id="GO:0052689">
    <property type="term" value="F:carboxylic ester hydrolase activity"/>
    <property type="evidence" value="ECO:0007669"/>
    <property type="project" value="UniProtKB-KW"/>
</dbReference>
<evidence type="ECO:0000256" key="2">
    <source>
        <dbReference type="ARBA" id="ARBA00012423"/>
    </source>
</evidence>
<dbReference type="GO" id="GO:0005737">
    <property type="term" value="C:cytoplasm"/>
    <property type="evidence" value="ECO:0007669"/>
    <property type="project" value="TreeGrafter"/>
</dbReference>
<sequence length="241" mass="26453">MAPNAPCCIEINSKCHSATVILLHGLGNSGRSMHAIANLFHQIPELQHIKWILPHAPFRPVAANGNHQMRAWFDVYNIQLEGSDEDETGMFESSGSIKQLINQEIASGIHPSRIVLAGFKQGAALSLLTGLTTQRRLGGLAILSGRLPLSRKVKELAPPHVSSLPIFWGYNIADPLAKYMFSQISVKFLTEEMGFPISPATGEPIGIEFRGYKGLGTGISQEELRDLGIWLKKVLPAFSYR</sequence>
<keyword evidence="4" id="KW-0719">Serine esterase</keyword>
<dbReference type="GO" id="GO:0008474">
    <property type="term" value="F:palmitoyl-(protein) hydrolase activity"/>
    <property type="evidence" value="ECO:0007669"/>
    <property type="project" value="UniProtKB-EC"/>
</dbReference>
<comment type="similarity">
    <text evidence="1">Belongs to the AB hydrolase superfamily. AB hydrolase 2 family.</text>
</comment>
<dbReference type="InterPro" id="IPR050565">
    <property type="entry name" value="LYPA1-2/EST-like"/>
</dbReference>
<dbReference type="EC" id="3.1.2.22" evidence="2"/>
<dbReference type="InterPro" id="IPR003140">
    <property type="entry name" value="PLipase/COase/thioEstase"/>
</dbReference>
<dbReference type="EMBL" id="JACAZH010000005">
    <property type="protein sequence ID" value="KAF7367380.1"/>
    <property type="molecule type" value="Genomic_DNA"/>
</dbReference>
<evidence type="ECO:0000256" key="7">
    <source>
        <dbReference type="ARBA" id="ARBA00029392"/>
    </source>
</evidence>
<name>A0A8H6YUH6_9AGAR</name>
<evidence type="ECO:0000256" key="1">
    <source>
        <dbReference type="ARBA" id="ARBA00006499"/>
    </source>
</evidence>
<keyword evidence="6" id="KW-0276">Fatty acid metabolism</keyword>
<evidence type="ECO:0000256" key="8">
    <source>
        <dbReference type="ARBA" id="ARBA00031195"/>
    </source>
</evidence>
<keyword evidence="5" id="KW-0378">Hydrolase</keyword>
<dbReference type="PANTHER" id="PTHR10655:SF17">
    <property type="entry name" value="LYSOPHOSPHOLIPASE-LIKE PROTEIN 1"/>
    <property type="match status" value="1"/>
</dbReference>
<evidence type="ECO:0000256" key="6">
    <source>
        <dbReference type="ARBA" id="ARBA00022832"/>
    </source>
</evidence>
<dbReference type="GO" id="GO:0006631">
    <property type="term" value="P:fatty acid metabolic process"/>
    <property type="evidence" value="ECO:0007669"/>
    <property type="project" value="UniProtKB-KW"/>
</dbReference>
<dbReference type="InterPro" id="IPR029058">
    <property type="entry name" value="AB_hydrolase_fold"/>
</dbReference>
<comment type="function">
    <text evidence="7">Hydrolyzes fatty acids from S-acylated cysteine residues in proteins with a strong preference for palmitoylated G-alpha proteins over other acyl substrates. Mediates the deacylation of G-alpha proteins such as GPA1 in vivo, but has weak or no activity toward palmitoylated Ras proteins. Has weak lysophospholipase activity in vitro; however such activity may not exist in vivo.</text>
</comment>
<dbReference type="SUPFAM" id="SSF53474">
    <property type="entry name" value="alpha/beta-Hydrolases"/>
    <property type="match status" value="1"/>
</dbReference>
<accession>A0A8H6YUH6</accession>
<proteinExistence type="inferred from homology"/>
<evidence type="ECO:0000313" key="12">
    <source>
        <dbReference type="Proteomes" id="UP000623467"/>
    </source>
</evidence>
<keyword evidence="12" id="KW-1185">Reference proteome</keyword>
<dbReference type="PANTHER" id="PTHR10655">
    <property type="entry name" value="LYSOPHOSPHOLIPASE-RELATED"/>
    <property type="match status" value="1"/>
</dbReference>
<evidence type="ECO:0000256" key="5">
    <source>
        <dbReference type="ARBA" id="ARBA00022801"/>
    </source>
</evidence>
<reference evidence="11" key="1">
    <citation type="submission" date="2020-05" db="EMBL/GenBank/DDBJ databases">
        <title>Mycena genomes resolve the evolution of fungal bioluminescence.</title>
        <authorList>
            <person name="Tsai I.J."/>
        </authorList>
    </citation>
    <scope>NUCLEOTIDE SEQUENCE</scope>
    <source>
        <strain evidence="11">160909Yilan</strain>
    </source>
</reference>
<dbReference type="Pfam" id="PF02230">
    <property type="entry name" value="Abhydrolase_2"/>
    <property type="match status" value="1"/>
</dbReference>
<dbReference type="Proteomes" id="UP000623467">
    <property type="component" value="Unassembled WGS sequence"/>
</dbReference>
<dbReference type="Gene3D" id="3.40.50.1820">
    <property type="entry name" value="alpha/beta hydrolase"/>
    <property type="match status" value="1"/>
</dbReference>
<comment type="caution">
    <text evidence="11">The sequence shown here is derived from an EMBL/GenBank/DDBJ whole genome shotgun (WGS) entry which is preliminary data.</text>
</comment>
<evidence type="ECO:0000259" key="10">
    <source>
        <dbReference type="Pfam" id="PF02230"/>
    </source>
</evidence>